<dbReference type="OrthoDB" id="387129at2157"/>
<dbReference type="GeneID" id="33314430"/>
<feature type="transmembrane region" description="Helical" evidence="1">
    <location>
        <begin position="275"/>
        <end position="294"/>
    </location>
</feature>
<reference evidence="2 3" key="1">
    <citation type="journal article" date="2017" name="Nat. Commun.">
        <title>'ARMAN' archaea depend on association with euryarchaeal host in culture and in situ.</title>
        <authorList>
            <person name="Golyshina O."/>
            <person name="Toshchakov S."/>
            <person name="Makarova K."/>
            <person name="Gavrilov S."/>
            <person name="Korzhenkov A."/>
            <person name="La Cono V."/>
            <person name="Arcadi E."/>
            <person name="Nechitaylo T."/>
            <person name="Ferrer M."/>
            <person name="Kublanov I."/>
            <person name="Wolf Y."/>
            <person name="Yakimov M."/>
            <person name="Golyshin P."/>
            <person name="Slesarev A."/>
            <person name="Kozyavkin S."/>
        </authorList>
    </citation>
    <scope>NUCLEOTIDE SEQUENCE [LARGE SCALE GENOMIC DNA]</scope>
    <source>
        <strain evidence="2 3">Mia14</strain>
    </source>
</reference>
<feature type="transmembrane region" description="Helical" evidence="1">
    <location>
        <begin position="155"/>
        <end position="173"/>
    </location>
</feature>
<evidence type="ECO:0000313" key="2">
    <source>
        <dbReference type="EMBL" id="ASI14168.1"/>
    </source>
</evidence>
<dbReference type="EMBL" id="CP019964">
    <property type="protein sequence ID" value="ASI14168.1"/>
    <property type="molecule type" value="Genomic_DNA"/>
</dbReference>
<accession>A0A218NNW2</accession>
<protein>
    <submittedName>
        <fullName evidence="2">Multipass membrane protein</fullName>
    </submittedName>
</protein>
<sequence length="357" mass="39954">MQNFFKRLLALFLVFVSSFVLSYIYSEDLYLKLGSGTLDVFYAEFSIGTIPLIFYLFIWWRKHKYQEGDKFIHFLRISFGYLWILDALLQMQPGMNEYFAAMIIAPNISAGGITGYVSTFALSLWNMHPVVFDVASSLIQLYIGGVLLTQNRGKIYSLTQMIAILWGFSIWIFGEGFGGTFGSGATILTGFPGSVLIYVYASLILLLSSKNRGGMIRKSSYFFGGLIFIPSLIVQLMPSNGYLGNMSVIFMPMPSPSGILNFANEFQYYFTQSPVWPDIVTLFLILASAAGWILGKSYGYVFSGILASFSWIVFQGLGILGILSTDPNTGLPMLIISIFFYLWTKEYFTSSNGLSND</sequence>
<dbReference type="AlphaFoldDB" id="A0A218NNW2"/>
<keyword evidence="1" id="KW-1133">Transmembrane helix</keyword>
<evidence type="ECO:0000256" key="1">
    <source>
        <dbReference type="SAM" id="Phobius"/>
    </source>
</evidence>
<dbReference type="KEGG" id="marh:Mia14_0887"/>
<keyword evidence="3" id="KW-1185">Reference proteome</keyword>
<proteinExistence type="predicted"/>
<feature type="transmembrane region" description="Helical" evidence="1">
    <location>
        <begin position="300"/>
        <end position="323"/>
    </location>
</feature>
<evidence type="ECO:0000313" key="3">
    <source>
        <dbReference type="Proteomes" id="UP000197679"/>
    </source>
</evidence>
<feature type="transmembrane region" description="Helical" evidence="1">
    <location>
        <begin position="42"/>
        <end position="60"/>
    </location>
</feature>
<dbReference type="RefSeq" id="WP_088820464.1">
    <property type="nucleotide sequence ID" value="NZ_CP019964.1"/>
</dbReference>
<feature type="transmembrane region" description="Helical" evidence="1">
    <location>
        <begin position="219"/>
        <end position="237"/>
    </location>
</feature>
<feature type="transmembrane region" description="Helical" evidence="1">
    <location>
        <begin position="98"/>
        <end position="118"/>
    </location>
</feature>
<gene>
    <name evidence="2" type="ORF">Mia14_0887</name>
</gene>
<organism evidence="2 3">
    <name type="scientific">Candidatus Mancarchaeum acidiphilum</name>
    <dbReference type="NCBI Taxonomy" id="1920749"/>
    <lineage>
        <taxon>Archaea</taxon>
        <taxon>Candidatus Micrarchaeota</taxon>
        <taxon>Candidatus Mancarchaeum</taxon>
    </lineage>
</organism>
<name>A0A218NNW2_9ARCH</name>
<dbReference type="Proteomes" id="UP000197679">
    <property type="component" value="Chromosome"/>
</dbReference>
<keyword evidence="1" id="KW-0812">Transmembrane</keyword>
<keyword evidence="1" id="KW-0472">Membrane</keyword>
<feature type="transmembrane region" description="Helical" evidence="1">
    <location>
        <begin position="185"/>
        <end position="207"/>
    </location>
</feature>
<feature type="transmembrane region" description="Helical" evidence="1">
    <location>
        <begin position="130"/>
        <end position="148"/>
    </location>
</feature>